<evidence type="ECO:0000256" key="3">
    <source>
        <dbReference type="ARBA" id="ARBA00022729"/>
    </source>
</evidence>
<name>A0A0D3GNZ7_9ORYZ</name>
<evidence type="ECO:0000256" key="6">
    <source>
        <dbReference type="SAM" id="SignalP"/>
    </source>
</evidence>
<dbReference type="EnsemblPlants" id="OBART07G08240.1">
    <property type="protein sequence ID" value="OBART07G08240.1"/>
    <property type="gene ID" value="OBART07G08240"/>
</dbReference>
<evidence type="ECO:0000313" key="8">
    <source>
        <dbReference type="Proteomes" id="UP000026960"/>
    </source>
</evidence>
<comment type="similarity">
    <text evidence="1">Belongs to the plant rapid alkalinization factor (RALF) family.</text>
</comment>
<feature type="chain" id="PRO_5002272701" evidence="6">
    <location>
        <begin position="30"/>
        <end position="79"/>
    </location>
</feature>
<keyword evidence="2" id="KW-0372">Hormone</keyword>
<feature type="signal peptide" evidence="6">
    <location>
        <begin position="1"/>
        <end position="29"/>
    </location>
</feature>
<evidence type="ECO:0000256" key="1">
    <source>
        <dbReference type="ARBA" id="ARBA00009178"/>
    </source>
</evidence>
<keyword evidence="8" id="KW-1185">Reference proteome</keyword>
<protein>
    <submittedName>
        <fullName evidence="7">Uncharacterized protein</fullName>
    </submittedName>
</protein>
<dbReference type="Proteomes" id="UP000026960">
    <property type="component" value="Chromosome 7"/>
</dbReference>
<dbReference type="AlphaFoldDB" id="A0A0D3GNZ7"/>
<evidence type="ECO:0000256" key="5">
    <source>
        <dbReference type="ARBA" id="ARBA00037228"/>
    </source>
</evidence>
<dbReference type="HOGENOM" id="CLU_2691787_0_0_1"/>
<comment type="function">
    <text evidence="5">Cell signaling peptide that may regulate plant stress, growth, and development. Mediates a rapid alkalinization of extracellular space by mediating a transient increase in the cytoplasmic Ca(2+) concentration leading to a calcium-dependent signaling events through a cell surface receptor and a concomitant activation of some intracellular mitogen-activated protein kinases.</text>
</comment>
<evidence type="ECO:0000256" key="2">
    <source>
        <dbReference type="ARBA" id="ARBA00022702"/>
    </source>
</evidence>
<sequence>MAIARVNLAILCLSLIALLVLTTVPEAAGGRPGGYINYGAMSKNCIHGSPQYNHQGSSANHYTRGCEKQLHCRGKRRGF</sequence>
<organism evidence="7">
    <name type="scientific">Oryza barthii</name>
    <dbReference type="NCBI Taxonomy" id="65489"/>
    <lineage>
        <taxon>Eukaryota</taxon>
        <taxon>Viridiplantae</taxon>
        <taxon>Streptophyta</taxon>
        <taxon>Embryophyta</taxon>
        <taxon>Tracheophyta</taxon>
        <taxon>Spermatophyta</taxon>
        <taxon>Magnoliopsida</taxon>
        <taxon>Liliopsida</taxon>
        <taxon>Poales</taxon>
        <taxon>Poaceae</taxon>
        <taxon>BOP clade</taxon>
        <taxon>Oryzoideae</taxon>
        <taxon>Oryzeae</taxon>
        <taxon>Oryzinae</taxon>
        <taxon>Oryza</taxon>
    </lineage>
</organism>
<dbReference type="PaxDb" id="65489-OBART07G08240.1"/>
<accession>A0A0D3GNZ7</accession>
<dbReference type="PANTHER" id="PTHR34270">
    <property type="entry name" value="PROTEIN RALF-LIKE 15-RELATED"/>
    <property type="match status" value="1"/>
</dbReference>
<evidence type="ECO:0000256" key="4">
    <source>
        <dbReference type="ARBA" id="ARBA00023157"/>
    </source>
</evidence>
<keyword evidence="4" id="KW-1015">Disulfide bond</keyword>
<dbReference type="GO" id="GO:0005179">
    <property type="term" value="F:hormone activity"/>
    <property type="evidence" value="ECO:0007669"/>
    <property type="project" value="UniProtKB-KW"/>
</dbReference>
<dbReference type="Pfam" id="PF05498">
    <property type="entry name" value="RALF"/>
    <property type="match status" value="1"/>
</dbReference>
<dbReference type="PANTHER" id="PTHR34270:SF3">
    <property type="entry name" value="PROTEIN RALF-LIKE 16-RELATED"/>
    <property type="match status" value="1"/>
</dbReference>
<keyword evidence="3 6" id="KW-0732">Signal</keyword>
<evidence type="ECO:0000313" key="7">
    <source>
        <dbReference type="EnsemblPlants" id="OBART07G08240.1"/>
    </source>
</evidence>
<dbReference type="InterPro" id="IPR008801">
    <property type="entry name" value="RALF"/>
</dbReference>
<proteinExistence type="inferred from homology"/>
<reference evidence="7" key="1">
    <citation type="journal article" date="2009" name="Rice">
        <title>De Novo Next Generation Sequencing of Plant Genomes.</title>
        <authorList>
            <person name="Rounsley S."/>
            <person name="Marri P.R."/>
            <person name="Yu Y."/>
            <person name="He R."/>
            <person name="Sisneros N."/>
            <person name="Goicoechea J.L."/>
            <person name="Lee S.J."/>
            <person name="Angelova A."/>
            <person name="Kudrna D."/>
            <person name="Luo M."/>
            <person name="Affourtit J."/>
            <person name="Desany B."/>
            <person name="Knight J."/>
            <person name="Niazi F."/>
            <person name="Egholm M."/>
            <person name="Wing R.A."/>
        </authorList>
    </citation>
    <scope>NUCLEOTIDE SEQUENCE [LARGE SCALE GENOMIC DNA]</scope>
    <source>
        <strain evidence="7">cv. IRGC 105608</strain>
    </source>
</reference>
<reference evidence="7" key="2">
    <citation type="submission" date="2015-03" db="UniProtKB">
        <authorList>
            <consortium name="EnsemblPlants"/>
        </authorList>
    </citation>
    <scope>IDENTIFICATION</scope>
</reference>
<dbReference type="Gramene" id="OBART07G08240.1">
    <property type="protein sequence ID" value="OBART07G08240.1"/>
    <property type="gene ID" value="OBART07G08240"/>
</dbReference>